<evidence type="ECO:0000313" key="1">
    <source>
        <dbReference type="EMBL" id="CAH6722578.1"/>
    </source>
</evidence>
<name>A0ACA9YCU0_9ASCO</name>
<sequence length="214" mass="25212">MKQYLKHPVLINPARWTKVPKYQTENALQSSEYIQSLERNPFARNLMKTNSSNQTYRFPNGSLLKIITETKDNQHLMIPTIDEIDVKSLAIPSYVINNKKYLKMIDDRQMWKSHLPIKYKINNPESVVRNTNPMPDFIKHYQSMLEHRIREGLSEIISDSPNEESLRLVNEGALYEIIRNELIINLPNIDHEGYVAYEHKELCSYILALMMYLM</sequence>
<proteinExistence type="predicted"/>
<dbReference type="Proteomes" id="UP001152531">
    <property type="component" value="Unassembled WGS sequence"/>
</dbReference>
<keyword evidence="2" id="KW-1185">Reference proteome</keyword>
<evidence type="ECO:0000313" key="2">
    <source>
        <dbReference type="Proteomes" id="UP001152531"/>
    </source>
</evidence>
<organism evidence="1 2">
    <name type="scientific">[Candida] jaroonii</name>
    <dbReference type="NCBI Taxonomy" id="467808"/>
    <lineage>
        <taxon>Eukaryota</taxon>
        <taxon>Fungi</taxon>
        <taxon>Dikarya</taxon>
        <taxon>Ascomycota</taxon>
        <taxon>Saccharomycotina</taxon>
        <taxon>Pichiomycetes</taxon>
        <taxon>Debaryomycetaceae</taxon>
        <taxon>Yamadazyma</taxon>
    </lineage>
</organism>
<gene>
    <name evidence="1" type="ORF">CLIB1444_10S01618</name>
</gene>
<protein>
    <submittedName>
        <fullName evidence="1">Uncharacterized protein</fullName>
    </submittedName>
</protein>
<reference evidence="1" key="1">
    <citation type="submission" date="2022-06" db="EMBL/GenBank/DDBJ databases">
        <authorList>
            <person name="Legras J.-L."/>
            <person name="Devillers H."/>
            <person name="Grondin C."/>
        </authorList>
    </citation>
    <scope>NUCLEOTIDE SEQUENCE</scope>
    <source>
        <strain evidence="1">CLIB 1444</strain>
    </source>
</reference>
<comment type="caution">
    <text evidence="1">The sequence shown here is derived from an EMBL/GenBank/DDBJ whole genome shotgun (WGS) entry which is preliminary data.</text>
</comment>
<dbReference type="EMBL" id="CALSDN010000010">
    <property type="protein sequence ID" value="CAH6722578.1"/>
    <property type="molecule type" value="Genomic_DNA"/>
</dbReference>
<accession>A0ACA9YCU0</accession>